<sequence length="178" mass="18313">MMKFSIGSICLIASTSISLVAADAAAVQAQIAVIGNYTTLLQSDVNNFNGSIPGLPWALQVQQDAVNLYRQVEQGTSLANASSNFGEPGSLNVASALLGITGKVKDSLNAVAAKASTFDDLGPLVLGSLYQLKASTDSFGNAIVAKFAPLEKSVAPSVQKDLDNSFNNAIMAYGGNPA</sequence>
<name>A0ABR0E032_ZASCE</name>
<feature type="chain" id="PRO_5046183680" evidence="1">
    <location>
        <begin position="23"/>
        <end position="178"/>
    </location>
</feature>
<accession>A0ABR0E032</accession>
<dbReference type="PANTHER" id="PTHR38123">
    <property type="entry name" value="CELL WALL SERINE-THREONINE-RICH GALACTOMANNOPROTEIN MP1 (AFU_ORTHOLOGUE AFUA_4G03240)"/>
    <property type="match status" value="1"/>
</dbReference>
<comment type="caution">
    <text evidence="2">The sequence shown here is derived from an EMBL/GenBank/DDBJ whole genome shotgun (WGS) entry which is preliminary data.</text>
</comment>
<keyword evidence="1" id="KW-0732">Signal</keyword>
<dbReference type="InterPro" id="IPR021054">
    <property type="entry name" value="Cell_wall_mannoprotein_1"/>
</dbReference>
<dbReference type="PANTHER" id="PTHR38123:SF4">
    <property type="entry name" value="CELL WALL GALACTOMANNOPROTEIN, PUTATIVE (AFU_ORTHOLOGUE AFUA_4G00870)-RELATED"/>
    <property type="match status" value="1"/>
</dbReference>
<dbReference type="Proteomes" id="UP001305779">
    <property type="component" value="Unassembled WGS sequence"/>
</dbReference>
<dbReference type="Gene3D" id="1.20.1280.140">
    <property type="match status" value="1"/>
</dbReference>
<proteinExistence type="predicted"/>
<reference evidence="2 3" key="1">
    <citation type="journal article" date="2023" name="G3 (Bethesda)">
        <title>A chromosome-level genome assembly of Zasmidium syzygii isolated from banana leaves.</title>
        <authorList>
            <person name="van Westerhoven A.C."/>
            <person name="Mehrabi R."/>
            <person name="Talebi R."/>
            <person name="Steentjes M.B.F."/>
            <person name="Corcolon B."/>
            <person name="Chong P.A."/>
            <person name="Kema G.H.J."/>
            <person name="Seidl M.F."/>
        </authorList>
    </citation>
    <scope>NUCLEOTIDE SEQUENCE [LARGE SCALE GENOMIC DNA]</scope>
    <source>
        <strain evidence="2 3">P124</strain>
    </source>
</reference>
<evidence type="ECO:0000256" key="1">
    <source>
        <dbReference type="SAM" id="SignalP"/>
    </source>
</evidence>
<dbReference type="Pfam" id="PF12296">
    <property type="entry name" value="HsbA"/>
    <property type="match status" value="1"/>
</dbReference>
<protein>
    <submittedName>
        <fullName evidence="2">Uncharacterized protein</fullName>
    </submittedName>
</protein>
<evidence type="ECO:0000313" key="2">
    <source>
        <dbReference type="EMBL" id="KAK4494518.1"/>
    </source>
</evidence>
<organism evidence="2 3">
    <name type="scientific">Zasmidium cellare</name>
    <name type="common">Wine cellar mold</name>
    <name type="synonym">Racodium cellare</name>
    <dbReference type="NCBI Taxonomy" id="395010"/>
    <lineage>
        <taxon>Eukaryota</taxon>
        <taxon>Fungi</taxon>
        <taxon>Dikarya</taxon>
        <taxon>Ascomycota</taxon>
        <taxon>Pezizomycotina</taxon>
        <taxon>Dothideomycetes</taxon>
        <taxon>Dothideomycetidae</taxon>
        <taxon>Mycosphaerellales</taxon>
        <taxon>Mycosphaerellaceae</taxon>
        <taxon>Zasmidium</taxon>
    </lineage>
</organism>
<gene>
    <name evidence="2" type="ORF">PRZ48_014816</name>
</gene>
<keyword evidence="3" id="KW-1185">Reference proteome</keyword>
<evidence type="ECO:0000313" key="3">
    <source>
        <dbReference type="Proteomes" id="UP001305779"/>
    </source>
</evidence>
<feature type="signal peptide" evidence="1">
    <location>
        <begin position="1"/>
        <end position="22"/>
    </location>
</feature>
<dbReference type="EMBL" id="JAXOVC010000014">
    <property type="protein sequence ID" value="KAK4494518.1"/>
    <property type="molecule type" value="Genomic_DNA"/>
</dbReference>